<evidence type="ECO:0000256" key="1">
    <source>
        <dbReference type="SAM" id="Phobius"/>
    </source>
</evidence>
<dbReference type="STRING" id="1255043.TVNIR_2975"/>
<dbReference type="KEGG" id="tni:TVNIR_2975"/>
<feature type="transmembrane region" description="Helical" evidence="1">
    <location>
        <begin position="109"/>
        <end position="127"/>
    </location>
</feature>
<keyword evidence="1" id="KW-0472">Membrane</keyword>
<name>L0E040_THIND</name>
<dbReference type="AlphaFoldDB" id="L0E040"/>
<keyword evidence="1" id="KW-1133">Transmembrane helix</keyword>
<dbReference type="eggNOG" id="ENOG5032YU6">
    <property type="taxonomic scope" value="Bacteria"/>
</dbReference>
<dbReference type="RefSeq" id="WP_015259720.1">
    <property type="nucleotide sequence ID" value="NC_019902.2"/>
</dbReference>
<evidence type="ECO:0000313" key="3">
    <source>
        <dbReference type="Proteomes" id="UP000010809"/>
    </source>
</evidence>
<accession>L0E040</accession>
<dbReference type="Proteomes" id="UP000010809">
    <property type="component" value="Chromosome"/>
</dbReference>
<dbReference type="Pfam" id="PF19540">
    <property type="entry name" value="DUF6064"/>
    <property type="match status" value="1"/>
</dbReference>
<sequence length="218" mass="23733">MLPYSAEVLHALWGQYNHALWPLQIPLLVFTIAAIALARRRGGERASRAIGWVLVLGWSWTAIGYHWLYFTQIHFAAPTYAVLFAVQALLLGWSLALRGGCRFRLRADLSGIGALALVAWAIIGYPTADLLAAASWPEFRLVVAAPGPTALFTLGLLLLVEPRIPFHLVVIPLLWLAVDALSGWALGIPWDSLPMAAGLLAVALMVLKNRATLAARKT</sequence>
<keyword evidence="3" id="KW-1185">Reference proteome</keyword>
<feature type="transmembrane region" description="Helical" evidence="1">
    <location>
        <begin position="192"/>
        <end position="207"/>
    </location>
</feature>
<dbReference type="HOGENOM" id="CLU_102141_0_0_6"/>
<dbReference type="PATRIC" id="fig|1255043.3.peg.3001"/>
<feature type="transmembrane region" description="Helical" evidence="1">
    <location>
        <begin position="20"/>
        <end position="38"/>
    </location>
</feature>
<keyword evidence="1" id="KW-0812">Transmembrane</keyword>
<dbReference type="EMBL" id="CP003989">
    <property type="protein sequence ID" value="AGA34612.1"/>
    <property type="molecule type" value="Genomic_DNA"/>
</dbReference>
<feature type="transmembrane region" description="Helical" evidence="1">
    <location>
        <begin position="166"/>
        <end position="186"/>
    </location>
</feature>
<dbReference type="InterPro" id="IPR045708">
    <property type="entry name" value="DUF6064"/>
</dbReference>
<feature type="transmembrane region" description="Helical" evidence="1">
    <location>
        <begin position="50"/>
        <end position="69"/>
    </location>
</feature>
<feature type="transmembrane region" description="Helical" evidence="1">
    <location>
        <begin position="75"/>
        <end position="97"/>
    </location>
</feature>
<feature type="transmembrane region" description="Helical" evidence="1">
    <location>
        <begin position="139"/>
        <end position="159"/>
    </location>
</feature>
<proteinExistence type="predicted"/>
<reference evidence="2" key="1">
    <citation type="submission" date="2015-12" db="EMBL/GenBank/DDBJ databases">
        <authorList>
            <person name="Tikhonova T.V."/>
            <person name="Pavlov A.R."/>
            <person name="Beletsky A.V."/>
            <person name="Mardanov A.V."/>
            <person name="Sorokin D.Y."/>
            <person name="Ravin N.V."/>
            <person name="Popov V.O."/>
        </authorList>
    </citation>
    <scope>NUCLEOTIDE SEQUENCE</scope>
    <source>
        <strain evidence="2">DSM 14787</strain>
    </source>
</reference>
<protein>
    <submittedName>
        <fullName evidence="2">Uncharacterized protein</fullName>
    </submittedName>
</protein>
<dbReference type="OrthoDB" id="581693at2"/>
<evidence type="ECO:0000313" key="2">
    <source>
        <dbReference type="EMBL" id="AGA34612.1"/>
    </source>
</evidence>
<gene>
    <name evidence="2" type="ordered locus">TVNIR_2975</name>
</gene>
<organism evidence="2 3">
    <name type="scientific">Thioalkalivibrio nitratireducens (strain DSM 14787 / UNIQEM 213 / ALEN2)</name>
    <dbReference type="NCBI Taxonomy" id="1255043"/>
    <lineage>
        <taxon>Bacteria</taxon>
        <taxon>Pseudomonadati</taxon>
        <taxon>Pseudomonadota</taxon>
        <taxon>Gammaproteobacteria</taxon>
        <taxon>Chromatiales</taxon>
        <taxon>Ectothiorhodospiraceae</taxon>
        <taxon>Thioalkalivibrio</taxon>
    </lineage>
</organism>